<evidence type="ECO:0000313" key="1">
    <source>
        <dbReference type="EMBL" id="KAI9181805.1"/>
    </source>
</evidence>
<proteinExistence type="predicted"/>
<evidence type="ECO:0000313" key="2">
    <source>
        <dbReference type="Proteomes" id="UP001064489"/>
    </source>
</evidence>
<protein>
    <submittedName>
        <fullName evidence="1">Uncharacterized protein</fullName>
    </submittedName>
</protein>
<reference evidence="1" key="1">
    <citation type="journal article" date="2022" name="Plant J.">
        <title>Strategies of tolerance reflected in two North American maple genomes.</title>
        <authorList>
            <person name="McEvoy S.L."/>
            <person name="Sezen U.U."/>
            <person name="Trouern-Trend A."/>
            <person name="McMahon S.M."/>
            <person name="Schaberg P.G."/>
            <person name="Yang J."/>
            <person name="Wegrzyn J.L."/>
            <person name="Swenson N.G."/>
        </authorList>
    </citation>
    <scope>NUCLEOTIDE SEQUENCE</scope>
    <source>
        <strain evidence="1">91603</strain>
    </source>
</reference>
<organism evidence="1 2">
    <name type="scientific">Acer negundo</name>
    <name type="common">Box elder</name>
    <dbReference type="NCBI Taxonomy" id="4023"/>
    <lineage>
        <taxon>Eukaryota</taxon>
        <taxon>Viridiplantae</taxon>
        <taxon>Streptophyta</taxon>
        <taxon>Embryophyta</taxon>
        <taxon>Tracheophyta</taxon>
        <taxon>Spermatophyta</taxon>
        <taxon>Magnoliopsida</taxon>
        <taxon>eudicotyledons</taxon>
        <taxon>Gunneridae</taxon>
        <taxon>Pentapetalae</taxon>
        <taxon>rosids</taxon>
        <taxon>malvids</taxon>
        <taxon>Sapindales</taxon>
        <taxon>Sapindaceae</taxon>
        <taxon>Hippocastanoideae</taxon>
        <taxon>Acereae</taxon>
        <taxon>Acer</taxon>
    </lineage>
</organism>
<comment type="caution">
    <text evidence="1">The sequence shown here is derived from an EMBL/GenBank/DDBJ whole genome shotgun (WGS) entry which is preliminary data.</text>
</comment>
<keyword evidence="2" id="KW-1185">Reference proteome</keyword>
<dbReference type="AlphaFoldDB" id="A0AAD5NUE4"/>
<name>A0AAD5NUE4_ACENE</name>
<dbReference type="Proteomes" id="UP001064489">
    <property type="component" value="Chromosome 4"/>
</dbReference>
<gene>
    <name evidence="1" type="ORF">LWI28_018764</name>
</gene>
<dbReference type="EMBL" id="JAJSOW010000101">
    <property type="protein sequence ID" value="KAI9181805.1"/>
    <property type="molecule type" value="Genomic_DNA"/>
</dbReference>
<accession>A0AAD5NUE4</accession>
<reference evidence="1" key="2">
    <citation type="submission" date="2023-02" db="EMBL/GenBank/DDBJ databases">
        <authorList>
            <person name="Swenson N.G."/>
            <person name="Wegrzyn J.L."/>
            <person name="Mcevoy S.L."/>
        </authorList>
    </citation>
    <scope>NUCLEOTIDE SEQUENCE</scope>
    <source>
        <strain evidence="1">91603</strain>
        <tissue evidence="1">Leaf</tissue>
    </source>
</reference>
<sequence>MLLGQSSSFGSDQITLACCSILAVLLVTRLWGVYQLVDLSLATPRRAQQIVEKSCLMLSSAEVSNR</sequence>